<dbReference type="Proteomes" id="UP000239772">
    <property type="component" value="Unassembled WGS sequence"/>
</dbReference>
<accession>A0A2T1HNC0</accession>
<protein>
    <submittedName>
        <fullName evidence="1">Glucose-1-phosphate thymidylyltransferase</fullName>
    </submittedName>
</protein>
<feature type="non-terminal residue" evidence="1">
    <location>
        <position position="1"/>
    </location>
</feature>
<dbReference type="AlphaFoldDB" id="A0A2T1HNC0"/>
<gene>
    <name evidence="1" type="ORF">SLNSH_20125</name>
</gene>
<proteinExistence type="predicted"/>
<keyword evidence="2" id="KW-1185">Reference proteome</keyword>
<name>A0A2T1HNC0_9HYPH</name>
<dbReference type="GO" id="GO:0016740">
    <property type="term" value="F:transferase activity"/>
    <property type="evidence" value="ECO:0007669"/>
    <property type="project" value="UniProtKB-KW"/>
</dbReference>
<keyword evidence="1" id="KW-0808">Transferase</keyword>
<evidence type="ECO:0000313" key="1">
    <source>
        <dbReference type="EMBL" id="PSC03146.1"/>
    </source>
</evidence>
<comment type="caution">
    <text evidence="1">The sequence shown here is derived from an EMBL/GenBank/DDBJ whole genome shotgun (WGS) entry which is preliminary data.</text>
</comment>
<dbReference type="EMBL" id="PVZS01000030">
    <property type="protein sequence ID" value="PSC03146.1"/>
    <property type="molecule type" value="Genomic_DNA"/>
</dbReference>
<organism evidence="1 2">
    <name type="scientific">Alsobacter soli</name>
    <dbReference type="NCBI Taxonomy" id="2109933"/>
    <lineage>
        <taxon>Bacteria</taxon>
        <taxon>Pseudomonadati</taxon>
        <taxon>Pseudomonadota</taxon>
        <taxon>Alphaproteobacteria</taxon>
        <taxon>Hyphomicrobiales</taxon>
        <taxon>Alsobacteraceae</taxon>
        <taxon>Alsobacter</taxon>
    </lineage>
</organism>
<sequence length="40" mass="4466">EEIAYLNGFIGREQLLARAELFGKTAYGRALRRTADLPQG</sequence>
<evidence type="ECO:0000313" key="2">
    <source>
        <dbReference type="Proteomes" id="UP000239772"/>
    </source>
</evidence>
<reference evidence="2" key="1">
    <citation type="submission" date="2018-03" db="EMBL/GenBank/DDBJ databases">
        <authorList>
            <person name="Sun L."/>
            <person name="Liu H."/>
            <person name="Chen W."/>
            <person name="Huang K."/>
            <person name="Liu W."/>
            <person name="Gao X."/>
        </authorList>
    </citation>
    <scope>NUCLEOTIDE SEQUENCE [LARGE SCALE GENOMIC DNA]</scope>
    <source>
        <strain evidence="2">SH9</strain>
    </source>
</reference>